<keyword evidence="8" id="KW-1003">Cell membrane</keyword>
<evidence type="ECO:0000256" key="4">
    <source>
        <dbReference type="ARBA" id="ARBA00023065"/>
    </source>
</evidence>
<comment type="subcellular location">
    <subcellularLocation>
        <location evidence="1 8">Cell membrane</location>
        <topology evidence="1 8">Peripheral membrane protein</topology>
    </subcellularLocation>
</comment>
<dbReference type="SUPFAM" id="SSF51344">
    <property type="entry name" value="Epsilon subunit of F1F0-ATP synthase N-terminal domain"/>
    <property type="match status" value="1"/>
</dbReference>
<evidence type="ECO:0000256" key="6">
    <source>
        <dbReference type="ARBA" id="ARBA00023196"/>
    </source>
</evidence>
<evidence type="ECO:0000256" key="3">
    <source>
        <dbReference type="ARBA" id="ARBA00022448"/>
    </source>
</evidence>
<dbReference type="PANTHER" id="PTHR13822:SF10">
    <property type="entry name" value="ATP SYNTHASE EPSILON CHAIN, CHLOROPLASTIC"/>
    <property type="match status" value="1"/>
</dbReference>
<dbReference type="PANTHER" id="PTHR13822">
    <property type="entry name" value="ATP SYNTHASE DELTA/EPSILON CHAIN"/>
    <property type="match status" value="1"/>
</dbReference>
<evidence type="ECO:0000259" key="10">
    <source>
        <dbReference type="Pfam" id="PF02823"/>
    </source>
</evidence>
<dbReference type="InterPro" id="IPR036771">
    <property type="entry name" value="ATPsynth_dsu/esu_N"/>
</dbReference>
<keyword evidence="5 8" id="KW-0472">Membrane</keyword>
<evidence type="ECO:0000256" key="5">
    <source>
        <dbReference type="ARBA" id="ARBA00023136"/>
    </source>
</evidence>
<name>A0A7H0H814_9ACTN</name>
<dbReference type="Gene3D" id="2.60.15.10">
    <property type="entry name" value="F0F1 ATP synthase delta/epsilon subunit, N-terminal"/>
    <property type="match status" value="1"/>
</dbReference>
<dbReference type="Proteomes" id="UP000516117">
    <property type="component" value="Chromosome"/>
</dbReference>
<sequence length="137" mass="14486">MDRPPLQVEVVSATRVVWSGEAVNVIARTVNGDIGILPGHEPLLALLVPSVVDIVTADGRSEAIVVDGGFISVDHGRVSLLSQHAQLGHEVGLEQARKDAAELEVLALNGNASDDQLHHLRLLQAQIKAGEKATGEQ</sequence>
<reference evidence="11 12" key="1">
    <citation type="submission" date="2020-08" db="EMBL/GenBank/DDBJ databases">
        <title>Genome sequence of Tessaracoccus defluvii JCM 17540T.</title>
        <authorList>
            <person name="Hyun D.-W."/>
            <person name="Bae J.-W."/>
        </authorList>
    </citation>
    <scope>NUCLEOTIDE SEQUENCE [LARGE SCALE GENOMIC DNA]</scope>
    <source>
        <strain evidence="11 12">JCM 17540</strain>
    </source>
</reference>
<keyword evidence="6 8" id="KW-0139">CF(1)</keyword>
<dbReference type="GO" id="GO:0046933">
    <property type="term" value="F:proton-transporting ATP synthase activity, rotational mechanism"/>
    <property type="evidence" value="ECO:0007669"/>
    <property type="project" value="UniProtKB-UniRule"/>
</dbReference>
<dbReference type="InterPro" id="IPR020546">
    <property type="entry name" value="ATP_synth_F1_dsu/esu_N"/>
</dbReference>
<keyword evidence="3 8" id="KW-0813">Transport</keyword>
<evidence type="ECO:0000256" key="1">
    <source>
        <dbReference type="ARBA" id="ARBA00004202"/>
    </source>
</evidence>
<dbReference type="GO" id="GO:0005886">
    <property type="term" value="C:plasma membrane"/>
    <property type="evidence" value="ECO:0007669"/>
    <property type="project" value="UniProtKB-SubCell"/>
</dbReference>
<dbReference type="HAMAP" id="MF_00530">
    <property type="entry name" value="ATP_synth_epsil_bac"/>
    <property type="match status" value="1"/>
</dbReference>
<dbReference type="KEGG" id="tdf:H9L22_04625"/>
<dbReference type="AlphaFoldDB" id="A0A7H0H814"/>
<dbReference type="EMBL" id="CP060789">
    <property type="protein sequence ID" value="QNP56680.1"/>
    <property type="molecule type" value="Genomic_DNA"/>
</dbReference>
<dbReference type="NCBIfam" id="TIGR01216">
    <property type="entry name" value="ATP_synt_epsi"/>
    <property type="match status" value="1"/>
</dbReference>
<organism evidence="11 12">
    <name type="scientific">Tessaracoccus defluvii</name>
    <dbReference type="NCBI Taxonomy" id="1285901"/>
    <lineage>
        <taxon>Bacteria</taxon>
        <taxon>Bacillati</taxon>
        <taxon>Actinomycetota</taxon>
        <taxon>Actinomycetes</taxon>
        <taxon>Propionibacteriales</taxon>
        <taxon>Propionibacteriaceae</taxon>
        <taxon>Tessaracoccus</taxon>
    </lineage>
</organism>
<comment type="subunit">
    <text evidence="8 9">F-type ATPases have 2 components, CF(1) - the catalytic core - and CF(0) - the membrane proton channel. CF(1) has five subunits: alpha(3), beta(3), gamma(1), delta(1), epsilon(1). CF(0) has three main subunits: a, b and c.</text>
</comment>
<dbReference type="RefSeq" id="WP_187721780.1">
    <property type="nucleotide sequence ID" value="NZ_BAABBL010000002.1"/>
</dbReference>
<accession>A0A7H0H814</accession>
<comment type="similarity">
    <text evidence="2 8 9">Belongs to the ATPase epsilon chain family.</text>
</comment>
<keyword evidence="8" id="KW-0375">Hydrogen ion transport</keyword>
<evidence type="ECO:0000256" key="9">
    <source>
        <dbReference type="RuleBase" id="RU003656"/>
    </source>
</evidence>
<evidence type="ECO:0000313" key="12">
    <source>
        <dbReference type="Proteomes" id="UP000516117"/>
    </source>
</evidence>
<evidence type="ECO:0000256" key="7">
    <source>
        <dbReference type="ARBA" id="ARBA00023310"/>
    </source>
</evidence>
<dbReference type="Pfam" id="PF02823">
    <property type="entry name" value="ATP-synt_DE_N"/>
    <property type="match status" value="1"/>
</dbReference>
<dbReference type="CDD" id="cd12152">
    <property type="entry name" value="F1-ATPase_delta"/>
    <property type="match status" value="1"/>
</dbReference>
<dbReference type="InterPro" id="IPR001469">
    <property type="entry name" value="ATP_synth_F1_dsu/esu"/>
</dbReference>
<dbReference type="GO" id="GO:0005524">
    <property type="term" value="F:ATP binding"/>
    <property type="evidence" value="ECO:0007669"/>
    <property type="project" value="UniProtKB-UniRule"/>
</dbReference>
<feature type="domain" description="ATP synthase F1 complex delta/epsilon subunit N-terminal" evidence="10">
    <location>
        <begin position="6"/>
        <end position="85"/>
    </location>
</feature>
<proteinExistence type="inferred from homology"/>
<dbReference type="GO" id="GO:0045259">
    <property type="term" value="C:proton-transporting ATP synthase complex"/>
    <property type="evidence" value="ECO:0007669"/>
    <property type="project" value="UniProtKB-KW"/>
</dbReference>
<evidence type="ECO:0000256" key="2">
    <source>
        <dbReference type="ARBA" id="ARBA00005712"/>
    </source>
</evidence>
<comment type="function">
    <text evidence="8">Produces ATP from ADP in the presence of a proton gradient across the membrane.</text>
</comment>
<keyword evidence="4 8" id="KW-0406">Ion transport</keyword>
<evidence type="ECO:0000256" key="8">
    <source>
        <dbReference type="HAMAP-Rule" id="MF_00530"/>
    </source>
</evidence>
<keyword evidence="7 8" id="KW-0066">ATP synthesis</keyword>
<protein>
    <recommendedName>
        <fullName evidence="8">ATP synthase epsilon chain</fullName>
    </recommendedName>
    <alternativeName>
        <fullName evidence="8">ATP synthase F1 sector epsilon subunit</fullName>
    </alternativeName>
    <alternativeName>
        <fullName evidence="8">F-ATPase epsilon subunit</fullName>
    </alternativeName>
</protein>
<keyword evidence="12" id="KW-1185">Reference proteome</keyword>
<gene>
    <name evidence="8" type="primary">atpC</name>
    <name evidence="11" type="ORF">H9L22_04625</name>
</gene>
<dbReference type="NCBIfam" id="NF009977">
    <property type="entry name" value="PRK13442.1"/>
    <property type="match status" value="1"/>
</dbReference>
<evidence type="ECO:0000313" key="11">
    <source>
        <dbReference type="EMBL" id="QNP56680.1"/>
    </source>
</evidence>